<sequence length="96" mass="11350">MDRLRMTKEHMEILQAIHLMVDFLDFREPGVKMSNNEDEMSDEDEIRFESITRATVVHARRQTNEAAHRLARYALSSLRVFLVRGTPRYSSCYFVI</sequence>
<dbReference type="AlphaFoldDB" id="A0A540KN80"/>
<dbReference type="EMBL" id="VIEB01001080">
    <property type="protein sequence ID" value="TQD75686.1"/>
    <property type="molecule type" value="Genomic_DNA"/>
</dbReference>
<proteinExistence type="predicted"/>
<protein>
    <submittedName>
        <fullName evidence="1">Uncharacterized protein</fullName>
    </submittedName>
</protein>
<comment type="caution">
    <text evidence="1">The sequence shown here is derived from an EMBL/GenBank/DDBJ whole genome shotgun (WGS) entry which is preliminary data.</text>
</comment>
<evidence type="ECO:0000313" key="1">
    <source>
        <dbReference type="EMBL" id="TQD75686.1"/>
    </source>
</evidence>
<name>A0A540KN80_MALBA</name>
<organism evidence="1 2">
    <name type="scientific">Malus baccata</name>
    <name type="common">Siberian crab apple</name>
    <name type="synonym">Pyrus baccata</name>
    <dbReference type="NCBI Taxonomy" id="106549"/>
    <lineage>
        <taxon>Eukaryota</taxon>
        <taxon>Viridiplantae</taxon>
        <taxon>Streptophyta</taxon>
        <taxon>Embryophyta</taxon>
        <taxon>Tracheophyta</taxon>
        <taxon>Spermatophyta</taxon>
        <taxon>Magnoliopsida</taxon>
        <taxon>eudicotyledons</taxon>
        <taxon>Gunneridae</taxon>
        <taxon>Pentapetalae</taxon>
        <taxon>rosids</taxon>
        <taxon>fabids</taxon>
        <taxon>Rosales</taxon>
        <taxon>Rosaceae</taxon>
        <taxon>Amygdaloideae</taxon>
        <taxon>Maleae</taxon>
        <taxon>Malus</taxon>
    </lineage>
</organism>
<accession>A0A540KN80</accession>
<reference evidence="1 2" key="1">
    <citation type="journal article" date="2019" name="G3 (Bethesda)">
        <title>Sequencing of a Wild Apple (Malus baccata) Genome Unravels the Differences Between Cultivated and Wild Apple Species Regarding Disease Resistance and Cold Tolerance.</title>
        <authorList>
            <person name="Chen X."/>
        </authorList>
    </citation>
    <scope>NUCLEOTIDE SEQUENCE [LARGE SCALE GENOMIC DNA]</scope>
    <source>
        <strain evidence="2">cv. Shandingzi</strain>
        <tissue evidence="1">Leaves</tissue>
    </source>
</reference>
<gene>
    <name evidence="1" type="ORF">C1H46_038785</name>
</gene>
<keyword evidence="2" id="KW-1185">Reference proteome</keyword>
<evidence type="ECO:0000313" key="2">
    <source>
        <dbReference type="Proteomes" id="UP000315295"/>
    </source>
</evidence>
<dbReference type="Proteomes" id="UP000315295">
    <property type="component" value="Unassembled WGS sequence"/>
</dbReference>